<keyword evidence="5" id="KW-0032">Aminotransferase</keyword>
<dbReference type="InterPro" id="IPR046348">
    <property type="entry name" value="SIS_dom_sf"/>
</dbReference>
<dbReference type="GO" id="GO:0006047">
    <property type="term" value="P:UDP-N-acetylglucosamine metabolic process"/>
    <property type="evidence" value="ECO:0007669"/>
    <property type="project" value="TreeGrafter"/>
</dbReference>
<reference evidence="4 8" key="2">
    <citation type="submission" date="2018-07" db="EMBL/GenBank/DDBJ databases">
        <title>High quality draft genome sequencing of Enterococcus faecium exhibiting probiotic potential isolated from mucus of freshwater fish.</title>
        <authorList>
            <person name="El-Jeni R."/>
            <person name="Ghedira K."/>
            <person name="Abdelhak S."/>
            <person name="El-Bour M."/>
            <person name="Bouhaouala-Zahar B."/>
        </authorList>
    </citation>
    <scope>NUCLEOTIDE SEQUENCE [LARGE SCALE GENOMIC DNA]</scope>
    <source>
        <strain evidence="4 8">R.A73</strain>
    </source>
</reference>
<dbReference type="Pfam" id="PF01380">
    <property type="entry name" value="SIS"/>
    <property type="match status" value="1"/>
</dbReference>
<dbReference type="GO" id="GO:0006002">
    <property type="term" value="P:fructose 6-phosphate metabolic process"/>
    <property type="evidence" value="ECO:0007669"/>
    <property type="project" value="TreeGrafter"/>
</dbReference>
<sequence>MVTMQDYIYEEKEVLSTILKKNDFSTRKQMKKTTNLLMLATGSSYNACLAAKPALESYGELTVDIQEPFHFAHYGKLSPSIDTVIAVSQSGKSASTVEAVKMIQKQEIPIIAVTNDVQSPLALEATQIIDLGAGIETVGFVTKGYSATVLQLLLLGLGIGISKNNISKEIEQNYMQQLQKIIDHLPVIIQKTEEFFDEHQSLFRLTQRFITIGYGPNWGTAKEAETKLTETIRVPSQGFELEAYMHGPYLEADASHLLFFIEGDNENKERSQKLRRYMSQYVGETLTITTKKARNEKTLGLAIECDEYLSILPLVIPFQLFAYKTAVAKGIDLNKKIFEDFDTVLKSKL</sequence>
<keyword evidence="1" id="KW-0677">Repeat</keyword>
<dbReference type="GO" id="GO:0006487">
    <property type="term" value="P:protein N-linked glycosylation"/>
    <property type="evidence" value="ECO:0007669"/>
    <property type="project" value="TreeGrafter"/>
</dbReference>
<dbReference type="Proteomes" id="UP000275747">
    <property type="component" value="Chromosome"/>
</dbReference>
<dbReference type="AlphaFoldDB" id="A0A242BM59"/>
<evidence type="ECO:0000259" key="2">
    <source>
        <dbReference type="PROSITE" id="PS51464"/>
    </source>
</evidence>
<protein>
    <submittedName>
        <fullName evidence="5">Glucosamine-fructose-6-phosphate aminotransferase</fullName>
    </submittedName>
    <submittedName>
        <fullName evidence="3">SIS domain-containing protein</fullName>
    </submittedName>
</protein>
<accession>A0A242BM59</accession>
<dbReference type="Proteomes" id="UP000194885">
    <property type="component" value="Unassembled WGS sequence"/>
</dbReference>
<evidence type="ECO:0000313" key="8">
    <source>
        <dbReference type="Proteomes" id="UP000448762"/>
    </source>
</evidence>
<evidence type="ECO:0000313" key="6">
    <source>
        <dbReference type="Proteomes" id="UP000194885"/>
    </source>
</evidence>
<dbReference type="CDD" id="cd05008">
    <property type="entry name" value="SIS_GlmS_GlmD_1"/>
    <property type="match status" value="1"/>
</dbReference>
<reference evidence="5 6" key="1">
    <citation type="submission" date="2017-05" db="EMBL/GenBank/DDBJ databases">
        <title>The Genome Sequence of Enterococcus faecium 7H8_DIV0219.</title>
        <authorList>
            <consortium name="The Broad Institute Genomics Platform"/>
            <consortium name="The Broad Institute Genomic Center for Infectious Diseases"/>
            <person name="Earl A."/>
            <person name="Manson A."/>
            <person name="Schwartman J."/>
            <person name="Gilmore M."/>
            <person name="Abouelleil A."/>
            <person name="Cao P."/>
            <person name="Chapman S."/>
            <person name="Cusick C."/>
            <person name="Shea T."/>
            <person name="Young S."/>
            <person name="Neafsey D."/>
            <person name="Nusbaum C."/>
            <person name="Birren B."/>
        </authorList>
    </citation>
    <scope>NUCLEOTIDE SEQUENCE [LARGE SCALE GENOMIC DNA]</scope>
    <source>
        <strain evidence="5 6">7H8_DIV0219</strain>
    </source>
</reference>
<dbReference type="InterPro" id="IPR001347">
    <property type="entry name" value="SIS_dom"/>
</dbReference>
<dbReference type="EMBL" id="CP033041">
    <property type="protein sequence ID" value="AYM73729.1"/>
    <property type="molecule type" value="Genomic_DNA"/>
</dbReference>
<dbReference type="PROSITE" id="PS51464">
    <property type="entry name" value="SIS"/>
    <property type="match status" value="1"/>
</dbReference>
<dbReference type="PANTHER" id="PTHR10937:SF17">
    <property type="entry name" value="GLUCOSAMINE-FRUCTOSE-6-PHOSPHATE AMINOTRANSFERASE"/>
    <property type="match status" value="1"/>
</dbReference>
<evidence type="ECO:0000313" key="5">
    <source>
        <dbReference type="EMBL" id="OTN96122.1"/>
    </source>
</evidence>
<keyword evidence="5" id="KW-0808">Transferase</keyword>
<name>A0A242BM59_ENTFC</name>
<dbReference type="RefSeq" id="WP_002373908.1">
    <property type="nucleotide sequence ID" value="NZ_CABGQB010000005.1"/>
</dbReference>
<evidence type="ECO:0000313" key="3">
    <source>
        <dbReference type="EMBL" id="AYM73729.1"/>
    </source>
</evidence>
<dbReference type="PANTHER" id="PTHR10937">
    <property type="entry name" value="GLUCOSAMINE--FRUCTOSE-6-PHOSPHATE AMINOTRANSFERASE, ISOMERIZING"/>
    <property type="match status" value="1"/>
</dbReference>
<dbReference type="GO" id="GO:0097367">
    <property type="term" value="F:carbohydrate derivative binding"/>
    <property type="evidence" value="ECO:0007669"/>
    <property type="project" value="InterPro"/>
</dbReference>
<gene>
    <name evidence="5" type="ORF">A5810_000454</name>
    <name evidence="3" type="ORF">D9Z05_10930</name>
    <name evidence="4" type="ORF">DTX73_05800</name>
</gene>
<dbReference type="InterPro" id="IPR035490">
    <property type="entry name" value="GlmS/FrlB_SIS"/>
</dbReference>
<dbReference type="GO" id="GO:0004360">
    <property type="term" value="F:glutamine-fructose-6-phosphate transaminase (isomerizing) activity"/>
    <property type="evidence" value="ECO:0007669"/>
    <property type="project" value="TreeGrafter"/>
</dbReference>
<reference evidence="3 7" key="3">
    <citation type="submission" date="2018-10" db="EMBL/GenBank/DDBJ databases">
        <title>Escaping from acidified nitrite in gastric host defense: Transcriptomic basis for resistance to free nitrous acid in Enterococcus faecalis.</title>
        <authorList>
            <person name="Yu Z."/>
            <person name="Shi D."/>
            <person name="Liu W."/>
            <person name="Meng F."/>
        </authorList>
    </citation>
    <scope>NUCLEOTIDE SEQUENCE [LARGE SCALE GENOMIC DNA]</scope>
    <source>
        <strain evidence="3 7">JE1</strain>
    </source>
</reference>
<dbReference type="Proteomes" id="UP000448762">
    <property type="component" value="Unassembled WGS sequence"/>
</dbReference>
<dbReference type="EMBL" id="NGKW01000001">
    <property type="protein sequence ID" value="OTN96122.1"/>
    <property type="molecule type" value="Genomic_DNA"/>
</dbReference>
<feature type="domain" description="SIS" evidence="2">
    <location>
        <begin position="26"/>
        <end position="165"/>
    </location>
</feature>
<dbReference type="EMBL" id="QOVC01000004">
    <property type="protein sequence ID" value="KAA0691025.1"/>
    <property type="molecule type" value="Genomic_DNA"/>
</dbReference>
<dbReference type="InterPro" id="IPR035466">
    <property type="entry name" value="GlmS/AgaS_SIS"/>
</dbReference>
<evidence type="ECO:0000256" key="1">
    <source>
        <dbReference type="ARBA" id="ARBA00022737"/>
    </source>
</evidence>
<dbReference type="Gene3D" id="3.40.50.10490">
    <property type="entry name" value="Glucose-6-phosphate isomerase like protein, domain 1"/>
    <property type="match status" value="2"/>
</dbReference>
<organism evidence="5 6">
    <name type="scientific">Enterococcus faecium</name>
    <name type="common">Streptococcus faecium</name>
    <dbReference type="NCBI Taxonomy" id="1352"/>
    <lineage>
        <taxon>Bacteria</taxon>
        <taxon>Bacillati</taxon>
        <taxon>Bacillota</taxon>
        <taxon>Bacilli</taxon>
        <taxon>Lactobacillales</taxon>
        <taxon>Enterococcaceae</taxon>
        <taxon>Enterococcus</taxon>
    </lineage>
</organism>
<evidence type="ECO:0000313" key="4">
    <source>
        <dbReference type="EMBL" id="KAA0691025.1"/>
    </source>
</evidence>
<proteinExistence type="predicted"/>
<dbReference type="CDD" id="cd05009">
    <property type="entry name" value="SIS_GlmS_GlmD_2"/>
    <property type="match status" value="1"/>
</dbReference>
<evidence type="ECO:0000313" key="7">
    <source>
        <dbReference type="Proteomes" id="UP000275747"/>
    </source>
</evidence>
<dbReference type="SUPFAM" id="SSF53697">
    <property type="entry name" value="SIS domain"/>
    <property type="match status" value="1"/>
</dbReference>